<keyword evidence="1" id="KW-0966">Cell projection</keyword>
<dbReference type="PATRIC" id="fig|1229493.5.peg.3016"/>
<comment type="caution">
    <text evidence="1">The sequence shown here is derived from an EMBL/GenBank/DDBJ whole genome shotgun (WGS) entry which is preliminary data.</text>
</comment>
<accession>A0A0C1Z3M1</accession>
<organism evidence="1 2">
    <name type="scientific">Vibrio owensii CAIM 1854 = LMG 25443</name>
    <dbReference type="NCBI Taxonomy" id="1229493"/>
    <lineage>
        <taxon>Bacteria</taxon>
        <taxon>Pseudomonadati</taxon>
        <taxon>Pseudomonadota</taxon>
        <taxon>Gammaproteobacteria</taxon>
        <taxon>Vibrionales</taxon>
        <taxon>Vibrionaceae</taxon>
        <taxon>Vibrio</taxon>
    </lineage>
</organism>
<dbReference type="EMBL" id="JPRD01000031">
    <property type="protein sequence ID" value="KIF51665.1"/>
    <property type="molecule type" value="Genomic_DNA"/>
</dbReference>
<proteinExistence type="predicted"/>
<keyword evidence="1" id="KW-0282">Flagellum</keyword>
<sequence length="350" mass="38206">MVMSTVEVRPHSIRLGGQEQASIMPTRSADSSSVIKPRPTQVQADTASAYSVSGIQLTQGQQQATAVQIASKSLQVIGKELTQIKRGLTQAVNQGVQNVPGLQEGLVRSKASIQQVVEQARFDGQKVIDNELHLKLDKADIRRFSIPGLNVHRLSEKAEQIRLDFPQGQSVMIQFDGQADGARTVKMLDRSLIAMGMRASLAEDGTILFEARDTAYQQMQQKVLVTGEGHRFPAGQANVLNLKSEPDGIAELSFDLGSRDGIKQTIAKVNQHIRQVQTSLEEAKAFQGVLNSQMRTVQSQSKQLSAADVNAKLDGFMATSGQFSSTFQALNAQANVRRHTVVALLKQFFI</sequence>
<dbReference type="AlphaFoldDB" id="A0A0C1Z3M1"/>
<keyword evidence="1" id="KW-0969">Cilium</keyword>
<evidence type="ECO:0000313" key="1">
    <source>
        <dbReference type="EMBL" id="KIF51665.1"/>
    </source>
</evidence>
<dbReference type="SUPFAM" id="SSF64518">
    <property type="entry name" value="Phase 1 flagellin"/>
    <property type="match status" value="1"/>
</dbReference>
<gene>
    <name evidence="1" type="ORF">H735_18510</name>
</gene>
<reference evidence="1 2" key="1">
    <citation type="submission" date="2014-07" db="EMBL/GenBank/DDBJ databases">
        <title>Unique and conserved regions in Vibrio harveyi and related species in comparison with the shrimp pathogen Vibrio harveyi CAIM 1792.</title>
        <authorList>
            <person name="Espinoza-Valles I."/>
            <person name="Vora G."/>
            <person name="Leekitcharoenphon P."/>
            <person name="Ussery D."/>
            <person name="Hoj L."/>
            <person name="Gomez-Gil B."/>
        </authorList>
    </citation>
    <scope>NUCLEOTIDE SEQUENCE [LARGE SCALE GENOMIC DNA]</scope>
    <source>
        <strain evidence="2">CAIM 1854 / LMG 25443</strain>
    </source>
</reference>
<dbReference type="Gene3D" id="1.20.1330.10">
    <property type="entry name" value="f41 fragment of flagellin, N-terminal domain"/>
    <property type="match status" value="1"/>
</dbReference>
<name>A0A0C1Z3M1_9VIBR</name>
<dbReference type="Proteomes" id="UP000031586">
    <property type="component" value="Unassembled WGS sequence"/>
</dbReference>
<protein>
    <submittedName>
        <fullName evidence="1">Flagellin</fullName>
    </submittedName>
</protein>
<evidence type="ECO:0000313" key="2">
    <source>
        <dbReference type="Proteomes" id="UP000031586"/>
    </source>
</evidence>
<dbReference type="RefSeq" id="WP_020195737.1">
    <property type="nucleotide sequence ID" value="NZ_BAOH01000028.1"/>
</dbReference>